<dbReference type="InterPro" id="IPR007219">
    <property type="entry name" value="XnlR_reg_dom"/>
</dbReference>
<gene>
    <name evidence="11" type="ORF">VFPPC_03152</name>
</gene>
<organism evidence="11 12">
    <name type="scientific">Pochonia chlamydosporia 170</name>
    <dbReference type="NCBI Taxonomy" id="1380566"/>
    <lineage>
        <taxon>Eukaryota</taxon>
        <taxon>Fungi</taxon>
        <taxon>Dikarya</taxon>
        <taxon>Ascomycota</taxon>
        <taxon>Pezizomycotina</taxon>
        <taxon>Sordariomycetes</taxon>
        <taxon>Hypocreomycetidae</taxon>
        <taxon>Hypocreales</taxon>
        <taxon>Clavicipitaceae</taxon>
        <taxon>Pochonia</taxon>
    </lineage>
</organism>
<feature type="domain" description="Zn(2)-C6 fungal-type" evidence="10">
    <location>
        <begin position="23"/>
        <end position="53"/>
    </location>
</feature>
<sequence length="865" mass="95704">MPGILPMKVIKVGNSAQSRIAQACDRCRSKKIRCDGVRPTCSQCANVGFECRTSDKLSRRAFPRGYTESLEERVRQLETEVRELKDLLDEKDEKIDMLSAMHGNHHRRPSVTSASNTLPSPETSRDSPVSTTKEDTFRVQGSPLLLGVENSDSYFMGPSSGRAFITSFKRKLQESGKPCNEFNPEAFLHVQGCAPLAQDEPSQASPLPPRIFSDRCVNVYFQEWAPLFPVLHKPTFLRIYEEFVADPEKVKCHHKIAQLYLVFSIAGLSSEHPDYQQLAICEKRWAKAIDSMVLENTMNTLQCLILALLYCTVRADNKRVQHFKGLAIGLSHRLGMHQSQKRFSFGALTLETRKKVFWTLYTLDCFTAATLGLPKMLKEDDVQTEYPSDTDDEYITEKGFQPTLPGEYTRLSSALALFRATRILARILEKNYPAVANHELSLQQMGSFEAELDAWHDELPAHLRLNFSQDKPSTDITSSRSPVLALAYYHIRALIYRPAVGSSLGPKAAPALISIADSSKRIIQIIQLLEERNMSFSFCLNKFDLLALCGLTLLYQTVDLKPDSKMSRDLEKLVNVTIKSMNKAKAPGCIDLARIASTLITVDEHTSPLPAQGAMAAPPQRASSKGSQKKSSVPREQDKMRRMTMPSVNVQEPDYYPQSRQSFDSISSSEGSTSHRSHRPSVPQPNGMSNRTASCRTIPNLDYLSLNNTPSHTNPSSPAVMHRMQTPGSSMSPSSQIMGSVDHSAKVPGVSNSEWEALLGSMDGGLNNVYDAIYGGASLIGDSTVPGNPNSSDWSPDSWDLSSINIGDFGRNPEPPQSVLSMSDESLSSGEEVAPSELGLSVGSAEFNKLHMTEAYGFDLEGFPL</sequence>
<evidence type="ECO:0000256" key="1">
    <source>
        <dbReference type="ARBA" id="ARBA00004123"/>
    </source>
</evidence>
<dbReference type="KEGG" id="pchm:VFPPC_03152"/>
<feature type="compositionally biased region" description="Low complexity" evidence="9">
    <location>
        <begin position="659"/>
        <end position="674"/>
    </location>
</feature>
<dbReference type="PANTHER" id="PTHR46910">
    <property type="entry name" value="TRANSCRIPTION FACTOR PDR1"/>
    <property type="match status" value="1"/>
</dbReference>
<evidence type="ECO:0000256" key="4">
    <source>
        <dbReference type="ARBA" id="ARBA00023015"/>
    </source>
</evidence>
<keyword evidence="2" id="KW-0479">Metal-binding</keyword>
<dbReference type="SMART" id="SM00066">
    <property type="entry name" value="GAL4"/>
    <property type="match status" value="1"/>
</dbReference>
<keyword evidence="5" id="KW-0238">DNA-binding</keyword>
<feature type="region of interest" description="Disordered" evidence="9">
    <location>
        <begin position="609"/>
        <end position="748"/>
    </location>
</feature>
<keyword evidence="8" id="KW-0175">Coiled coil</keyword>
<keyword evidence="4" id="KW-0805">Transcription regulation</keyword>
<dbReference type="CDD" id="cd00067">
    <property type="entry name" value="GAL4"/>
    <property type="match status" value="1"/>
</dbReference>
<keyword evidence="3" id="KW-0862">Zinc</keyword>
<name>A0A179FZB6_METCM</name>
<evidence type="ECO:0000256" key="6">
    <source>
        <dbReference type="ARBA" id="ARBA00023163"/>
    </source>
</evidence>
<dbReference type="Pfam" id="PF00172">
    <property type="entry name" value="Zn_clus"/>
    <property type="match status" value="1"/>
</dbReference>
<feature type="compositionally biased region" description="Polar residues" evidence="9">
    <location>
        <begin position="621"/>
        <end position="631"/>
    </location>
</feature>
<dbReference type="SUPFAM" id="SSF57701">
    <property type="entry name" value="Zn2/Cys6 DNA-binding domain"/>
    <property type="match status" value="1"/>
</dbReference>
<dbReference type="STRING" id="1380566.A0A179FZB6"/>
<dbReference type="PANTHER" id="PTHR46910:SF12">
    <property type="entry name" value="REGULATORY PROTEIN CAT8"/>
    <property type="match status" value="1"/>
</dbReference>
<proteinExistence type="predicted"/>
<dbReference type="EMBL" id="LSBJ02000002">
    <property type="protein sequence ID" value="OAQ70727.2"/>
    <property type="molecule type" value="Genomic_DNA"/>
</dbReference>
<evidence type="ECO:0000256" key="2">
    <source>
        <dbReference type="ARBA" id="ARBA00022723"/>
    </source>
</evidence>
<dbReference type="InterPro" id="IPR050987">
    <property type="entry name" value="AtrR-like"/>
</dbReference>
<dbReference type="Pfam" id="PF04082">
    <property type="entry name" value="Fungal_trans"/>
    <property type="match status" value="1"/>
</dbReference>
<dbReference type="GO" id="GO:0000981">
    <property type="term" value="F:DNA-binding transcription factor activity, RNA polymerase II-specific"/>
    <property type="evidence" value="ECO:0007669"/>
    <property type="project" value="InterPro"/>
</dbReference>
<protein>
    <submittedName>
        <fullName evidence="11">C6 transcription factor FacB</fullName>
    </submittedName>
</protein>
<dbReference type="FunFam" id="4.10.240.10:FF:000007">
    <property type="entry name" value="C6 transcription factor FacB"/>
    <property type="match status" value="1"/>
</dbReference>
<dbReference type="InterPro" id="IPR001138">
    <property type="entry name" value="Zn2Cys6_DnaBD"/>
</dbReference>
<accession>A0A179FZB6</accession>
<evidence type="ECO:0000313" key="12">
    <source>
        <dbReference type="Proteomes" id="UP000078397"/>
    </source>
</evidence>
<feature type="compositionally biased region" description="Polar residues" evidence="9">
    <location>
        <begin position="705"/>
        <end position="717"/>
    </location>
</feature>
<evidence type="ECO:0000256" key="8">
    <source>
        <dbReference type="SAM" id="Coils"/>
    </source>
</evidence>
<feature type="compositionally biased region" description="Low complexity" evidence="9">
    <location>
        <begin position="818"/>
        <end position="832"/>
    </location>
</feature>
<dbReference type="GeneID" id="28846681"/>
<evidence type="ECO:0000256" key="5">
    <source>
        <dbReference type="ARBA" id="ARBA00023125"/>
    </source>
</evidence>
<evidence type="ECO:0000256" key="7">
    <source>
        <dbReference type="ARBA" id="ARBA00023242"/>
    </source>
</evidence>
<dbReference type="GO" id="GO:0006351">
    <property type="term" value="P:DNA-templated transcription"/>
    <property type="evidence" value="ECO:0007669"/>
    <property type="project" value="InterPro"/>
</dbReference>
<comment type="caution">
    <text evidence="11">The sequence shown here is derived from an EMBL/GenBank/DDBJ whole genome shotgun (WGS) entry which is preliminary data.</text>
</comment>
<keyword evidence="7" id="KW-0539">Nucleus</keyword>
<dbReference type="Proteomes" id="UP000078397">
    <property type="component" value="Unassembled WGS sequence"/>
</dbReference>
<reference evidence="11 12" key="1">
    <citation type="journal article" date="2016" name="PLoS Pathog.">
        <title>Biosynthesis of antibiotic leucinostatins in bio-control fungus Purpureocillium lilacinum and their inhibition on phytophthora revealed by genome mining.</title>
        <authorList>
            <person name="Wang G."/>
            <person name="Liu Z."/>
            <person name="Lin R."/>
            <person name="Li E."/>
            <person name="Mao Z."/>
            <person name="Ling J."/>
            <person name="Yang Y."/>
            <person name="Yin W.B."/>
            <person name="Xie B."/>
        </authorList>
    </citation>
    <scope>NUCLEOTIDE SEQUENCE [LARGE SCALE GENOMIC DNA]</scope>
    <source>
        <strain evidence="11">170</strain>
    </source>
</reference>
<dbReference type="OrthoDB" id="1924787at2759"/>
<dbReference type="CDD" id="cd12148">
    <property type="entry name" value="fungal_TF_MHR"/>
    <property type="match status" value="1"/>
</dbReference>
<keyword evidence="6" id="KW-0804">Transcription</keyword>
<evidence type="ECO:0000256" key="9">
    <source>
        <dbReference type="SAM" id="MobiDB-lite"/>
    </source>
</evidence>
<feature type="compositionally biased region" description="Polar residues" evidence="9">
    <location>
        <begin position="684"/>
        <end position="697"/>
    </location>
</feature>
<feature type="region of interest" description="Disordered" evidence="9">
    <location>
        <begin position="101"/>
        <end position="136"/>
    </location>
</feature>
<dbReference type="SMART" id="SM00906">
    <property type="entry name" value="Fungal_trans"/>
    <property type="match status" value="1"/>
</dbReference>
<dbReference type="AlphaFoldDB" id="A0A179FZB6"/>
<dbReference type="GO" id="GO:0003677">
    <property type="term" value="F:DNA binding"/>
    <property type="evidence" value="ECO:0007669"/>
    <property type="project" value="UniProtKB-KW"/>
</dbReference>
<dbReference type="PROSITE" id="PS00463">
    <property type="entry name" value="ZN2_CY6_FUNGAL_1"/>
    <property type="match status" value="1"/>
</dbReference>
<dbReference type="CDD" id="cd15485">
    <property type="entry name" value="ZIP_Cat8"/>
    <property type="match status" value="1"/>
</dbReference>
<evidence type="ECO:0000313" key="11">
    <source>
        <dbReference type="EMBL" id="OAQ70727.2"/>
    </source>
</evidence>
<feature type="compositionally biased region" description="Low complexity" evidence="9">
    <location>
        <begin position="727"/>
        <end position="740"/>
    </location>
</feature>
<dbReference type="InterPro" id="IPR036864">
    <property type="entry name" value="Zn2-C6_fun-type_DNA-bd_sf"/>
</dbReference>
<comment type="subcellular location">
    <subcellularLocation>
        <location evidence="1">Nucleus</location>
    </subcellularLocation>
</comment>
<feature type="coiled-coil region" evidence="8">
    <location>
        <begin position="67"/>
        <end position="101"/>
    </location>
</feature>
<keyword evidence="12" id="KW-1185">Reference proteome</keyword>
<dbReference type="PROSITE" id="PS50048">
    <property type="entry name" value="ZN2_CY6_FUNGAL_2"/>
    <property type="match status" value="1"/>
</dbReference>
<feature type="compositionally biased region" description="Polar residues" evidence="9">
    <location>
        <begin position="110"/>
        <end position="131"/>
    </location>
</feature>
<feature type="region of interest" description="Disordered" evidence="9">
    <location>
        <begin position="810"/>
        <end position="835"/>
    </location>
</feature>
<dbReference type="RefSeq" id="XP_022284596.1">
    <property type="nucleotide sequence ID" value="XM_022428313.1"/>
</dbReference>
<evidence type="ECO:0000256" key="3">
    <source>
        <dbReference type="ARBA" id="ARBA00022833"/>
    </source>
</evidence>
<dbReference type="Gene3D" id="4.10.240.10">
    <property type="entry name" value="Zn(2)-C6 fungal-type DNA-binding domain"/>
    <property type="match status" value="1"/>
</dbReference>
<evidence type="ECO:0000259" key="10">
    <source>
        <dbReference type="PROSITE" id="PS50048"/>
    </source>
</evidence>
<dbReference type="GO" id="GO:0005634">
    <property type="term" value="C:nucleus"/>
    <property type="evidence" value="ECO:0007669"/>
    <property type="project" value="UniProtKB-SubCell"/>
</dbReference>
<dbReference type="GO" id="GO:0008270">
    <property type="term" value="F:zinc ion binding"/>
    <property type="evidence" value="ECO:0007669"/>
    <property type="project" value="InterPro"/>
</dbReference>